<dbReference type="EMBL" id="JADCNM010000006">
    <property type="protein sequence ID" value="KAG0478585.1"/>
    <property type="molecule type" value="Genomic_DNA"/>
</dbReference>
<dbReference type="AlphaFoldDB" id="A0A835UZV7"/>
<gene>
    <name evidence="2" type="ORF">HPP92_013304</name>
</gene>
<evidence type="ECO:0000313" key="2">
    <source>
        <dbReference type="EMBL" id="KAG0478585.1"/>
    </source>
</evidence>
<name>A0A835UZV7_VANPL</name>
<comment type="caution">
    <text evidence="2">The sequence shown here is derived from an EMBL/GenBank/DDBJ whole genome shotgun (WGS) entry which is preliminary data.</text>
</comment>
<sequence length="64" mass="7584">MVDSRRTGRLSMLWSGHVTSSRRWEMDGRREGRKRRLPGEARKETQLPFLARRLESSKKGRDDL</sequence>
<dbReference type="Proteomes" id="UP000639772">
    <property type="component" value="Chromosome 6"/>
</dbReference>
<organism evidence="2 3">
    <name type="scientific">Vanilla planifolia</name>
    <name type="common">Vanilla</name>
    <dbReference type="NCBI Taxonomy" id="51239"/>
    <lineage>
        <taxon>Eukaryota</taxon>
        <taxon>Viridiplantae</taxon>
        <taxon>Streptophyta</taxon>
        <taxon>Embryophyta</taxon>
        <taxon>Tracheophyta</taxon>
        <taxon>Spermatophyta</taxon>
        <taxon>Magnoliopsida</taxon>
        <taxon>Liliopsida</taxon>
        <taxon>Asparagales</taxon>
        <taxon>Orchidaceae</taxon>
        <taxon>Vanilloideae</taxon>
        <taxon>Vanilleae</taxon>
        <taxon>Vanilla</taxon>
    </lineage>
</organism>
<reference evidence="2 3" key="1">
    <citation type="journal article" date="2020" name="Nat. Food">
        <title>A phased Vanilla planifolia genome enables genetic improvement of flavour and production.</title>
        <authorList>
            <person name="Hasing T."/>
            <person name="Tang H."/>
            <person name="Brym M."/>
            <person name="Khazi F."/>
            <person name="Huang T."/>
            <person name="Chambers A.H."/>
        </authorList>
    </citation>
    <scope>NUCLEOTIDE SEQUENCE [LARGE SCALE GENOMIC DNA]</scope>
    <source>
        <tissue evidence="2">Leaf</tissue>
    </source>
</reference>
<feature type="region of interest" description="Disordered" evidence="1">
    <location>
        <begin position="24"/>
        <end position="64"/>
    </location>
</feature>
<evidence type="ECO:0000313" key="3">
    <source>
        <dbReference type="Proteomes" id="UP000639772"/>
    </source>
</evidence>
<protein>
    <submittedName>
        <fullName evidence="2">Uncharacterized protein</fullName>
    </submittedName>
</protein>
<evidence type="ECO:0000256" key="1">
    <source>
        <dbReference type="SAM" id="MobiDB-lite"/>
    </source>
</evidence>
<accession>A0A835UZV7</accession>
<proteinExistence type="predicted"/>
<feature type="compositionally biased region" description="Basic and acidic residues" evidence="1">
    <location>
        <begin position="52"/>
        <end position="64"/>
    </location>
</feature>